<feature type="domain" description="ABC transmembrane type-1" evidence="43">
    <location>
        <begin position="252"/>
        <end position="588"/>
    </location>
</feature>
<dbReference type="Pfam" id="PF00005">
    <property type="entry name" value="ABC_tran"/>
    <property type="match status" value="1"/>
</dbReference>
<evidence type="ECO:0000256" key="5">
    <source>
        <dbReference type="ARBA" id="ARBA00004414"/>
    </source>
</evidence>
<keyword evidence="17" id="KW-0967">Endosome</keyword>
<evidence type="ECO:0000256" key="29">
    <source>
        <dbReference type="ARBA" id="ARBA00024363"/>
    </source>
</evidence>
<evidence type="ECO:0000256" key="2">
    <source>
        <dbReference type="ARBA" id="ARBA00004333"/>
    </source>
</evidence>
<dbReference type="Gene3D" id="3.40.50.300">
    <property type="entry name" value="P-loop containing nucleotide triphosphate hydrolases"/>
    <property type="match status" value="1"/>
</dbReference>
<keyword evidence="24" id="KW-0496">Mitochondrion</keyword>
<evidence type="ECO:0000256" key="28">
    <source>
        <dbReference type="ARBA" id="ARBA00024320"/>
    </source>
</evidence>
<evidence type="ECO:0000256" key="39">
    <source>
        <dbReference type="ARBA" id="ARBA00048636"/>
    </source>
</evidence>
<keyword evidence="44" id="KW-1185">Reference proteome</keyword>
<evidence type="ECO:0000256" key="25">
    <source>
        <dbReference type="ARBA" id="ARBA00023136"/>
    </source>
</evidence>
<keyword evidence="25 41" id="KW-0472">Membrane</keyword>
<evidence type="ECO:0000256" key="11">
    <source>
        <dbReference type="ARBA" id="ARBA00011738"/>
    </source>
</evidence>
<dbReference type="PROSITE" id="PS50929">
    <property type="entry name" value="ABC_TM1F"/>
    <property type="match status" value="1"/>
</dbReference>
<feature type="transmembrane region" description="Helical" evidence="41">
    <location>
        <begin position="171"/>
        <end position="189"/>
    </location>
</feature>
<evidence type="ECO:0000256" key="7">
    <source>
        <dbReference type="ARBA" id="ARBA00004550"/>
    </source>
</evidence>
<dbReference type="GO" id="GO:0005789">
    <property type="term" value="C:endoplasmic reticulum membrane"/>
    <property type="evidence" value="ECO:0007669"/>
    <property type="project" value="UniProtKB-SubCell"/>
</dbReference>
<evidence type="ECO:0000256" key="3">
    <source>
        <dbReference type="ARBA" id="ARBA00004337"/>
    </source>
</evidence>
<keyword evidence="16" id="KW-0547">Nucleotide-binding</keyword>
<dbReference type="FunFam" id="3.40.50.300:FF:000186">
    <property type="entry name" value="ATP-binding cassette sub-family B member 7, mitochondrial"/>
    <property type="match status" value="1"/>
</dbReference>
<dbReference type="CDD" id="cd18581">
    <property type="entry name" value="ABC_6TM_ABCB6"/>
    <property type="match status" value="1"/>
</dbReference>
<dbReference type="GO" id="GO:0020037">
    <property type="term" value="F:heme binding"/>
    <property type="evidence" value="ECO:0007669"/>
    <property type="project" value="TreeGrafter"/>
</dbReference>
<dbReference type="GO" id="GO:0005576">
    <property type="term" value="C:extracellular region"/>
    <property type="evidence" value="ECO:0007669"/>
    <property type="project" value="UniProtKB-SubCell"/>
</dbReference>
<comment type="catalytic activity">
    <reaction evidence="38">
        <text>uroporphyrin III(in) + ATP + H2O = uroporphyrin III(out) + ADP + phosphate + H(+)</text>
        <dbReference type="Rhea" id="RHEA:66776"/>
        <dbReference type="ChEBI" id="CHEBI:15377"/>
        <dbReference type="ChEBI" id="CHEBI:15378"/>
        <dbReference type="ChEBI" id="CHEBI:30616"/>
        <dbReference type="ChEBI" id="CHEBI:43474"/>
        <dbReference type="ChEBI" id="CHEBI:167479"/>
        <dbReference type="ChEBI" id="CHEBI:456216"/>
    </reaction>
    <physiologicalReaction direction="left-to-right" evidence="38">
        <dbReference type="Rhea" id="RHEA:66777"/>
    </physiologicalReaction>
</comment>
<evidence type="ECO:0000256" key="4">
    <source>
        <dbReference type="ARBA" id="ARBA00004374"/>
    </source>
</evidence>
<feature type="transmembrane region" description="Helical" evidence="41">
    <location>
        <begin position="96"/>
        <end position="117"/>
    </location>
</feature>
<comment type="similarity">
    <text evidence="29">Belongs to the ABC transporter superfamily. ABCB family. Heavy Metal importer (TC 3.A.1.210) subfamily.</text>
</comment>
<dbReference type="Proteomes" id="UP000095280">
    <property type="component" value="Unplaced"/>
</dbReference>
<feature type="transmembrane region" description="Helical" evidence="41">
    <location>
        <begin position="435"/>
        <end position="456"/>
    </location>
</feature>
<protein>
    <recommendedName>
        <fullName evidence="31">ATP-binding cassette sub-family B member 6</fullName>
        <ecNumber evidence="30">7.6.2.5</ecNumber>
    </recommendedName>
    <alternativeName>
        <fullName evidence="32">ABC-type heme transporter ABCB6</fullName>
    </alternativeName>
</protein>
<evidence type="ECO:0000256" key="21">
    <source>
        <dbReference type="ARBA" id="ARBA00022967"/>
    </source>
</evidence>
<keyword evidence="19" id="KW-0256">Endoplasmic reticulum</keyword>
<keyword evidence="20" id="KW-0067">ATP-binding</keyword>
<dbReference type="Pfam" id="PF16185">
    <property type="entry name" value="MTABC_N"/>
    <property type="match status" value="1"/>
</dbReference>
<feature type="domain" description="ABC transporter" evidence="42">
    <location>
        <begin position="622"/>
        <end position="856"/>
    </location>
</feature>
<evidence type="ECO:0000256" key="27">
    <source>
        <dbReference type="ARBA" id="ARBA00023228"/>
    </source>
</evidence>
<evidence type="ECO:0000256" key="19">
    <source>
        <dbReference type="ARBA" id="ARBA00022824"/>
    </source>
</evidence>
<dbReference type="CDD" id="cd03253">
    <property type="entry name" value="ABCC_ATM1_transporter"/>
    <property type="match status" value="1"/>
</dbReference>
<dbReference type="PROSITE" id="PS00211">
    <property type="entry name" value="ABC_TRANSPORTER_1"/>
    <property type="match status" value="1"/>
</dbReference>
<evidence type="ECO:0000256" key="9">
    <source>
        <dbReference type="ARBA" id="ARBA00004653"/>
    </source>
</evidence>
<evidence type="ECO:0000256" key="38">
    <source>
        <dbReference type="ARBA" id="ARBA00048510"/>
    </source>
</evidence>
<feature type="transmembrane region" description="Helical" evidence="41">
    <location>
        <begin position="565"/>
        <end position="583"/>
    </location>
</feature>
<evidence type="ECO:0000256" key="12">
    <source>
        <dbReference type="ARBA" id="ARBA00022448"/>
    </source>
</evidence>
<comment type="subunit">
    <text evidence="11">Homodimer.</text>
</comment>
<reference evidence="45" key="1">
    <citation type="submission" date="2016-11" db="UniProtKB">
        <authorList>
            <consortium name="WormBaseParasite"/>
        </authorList>
    </citation>
    <scope>IDENTIFICATION</scope>
</reference>
<keyword evidence="27" id="KW-0458">Lysosome</keyword>
<feature type="transmembrane region" description="Helical" evidence="41">
    <location>
        <begin position="31"/>
        <end position="48"/>
    </location>
</feature>
<evidence type="ECO:0000259" key="43">
    <source>
        <dbReference type="PROSITE" id="PS50929"/>
    </source>
</evidence>
<evidence type="ECO:0000256" key="8">
    <source>
        <dbReference type="ARBA" id="ARBA00004651"/>
    </source>
</evidence>
<keyword evidence="18" id="KW-1000">Mitochondrion outer membrane</keyword>
<evidence type="ECO:0000256" key="40">
    <source>
        <dbReference type="ARBA" id="ARBA00049398"/>
    </source>
</evidence>
<dbReference type="InterPro" id="IPR036640">
    <property type="entry name" value="ABC1_TM_sf"/>
</dbReference>
<dbReference type="PANTHER" id="PTHR24221:SF654">
    <property type="entry name" value="ATP-BINDING CASSETTE SUB-FAMILY B MEMBER 6"/>
    <property type="match status" value="1"/>
</dbReference>
<keyword evidence="13" id="KW-1003">Cell membrane</keyword>
<comment type="catalytic activity">
    <reaction evidence="35">
        <text>uroporphyrin I(in) + ATP + H2O = uroporphyrin I(out) + ADP + phosphate + H(+)</text>
        <dbReference type="Rhea" id="RHEA:66772"/>
        <dbReference type="ChEBI" id="CHEBI:15377"/>
        <dbReference type="ChEBI" id="CHEBI:15378"/>
        <dbReference type="ChEBI" id="CHEBI:30616"/>
        <dbReference type="ChEBI" id="CHEBI:43474"/>
        <dbReference type="ChEBI" id="CHEBI:167480"/>
        <dbReference type="ChEBI" id="CHEBI:456216"/>
    </reaction>
    <physiologicalReaction direction="left-to-right" evidence="35">
        <dbReference type="Rhea" id="RHEA:66773"/>
    </physiologicalReaction>
</comment>
<feature type="transmembrane region" description="Helical" evidence="41">
    <location>
        <begin position="129"/>
        <end position="151"/>
    </location>
</feature>
<dbReference type="GO" id="GO:0016887">
    <property type="term" value="F:ATP hydrolysis activity"/>
    <property type="evidence" value="ECO:0007669"/>
    <property type="project" value="InterPro"/>
</dbReference>
<evidence type="ECO:0000256" key="30">
    <source>
        <dbReference type="ARBA" id="ARBA00024385"/>
    </source>
</evidence>
<dbReference type="GO" id="GO:0005524">
    <property type="term" value="F:ATP binding"/>
    <property type="evidence" value="ECO:0007669"/>
    <property type="project" value="UniProtKB-KW"/>
</dbReference>
<evidence type="ECO:0000256" key="18">
    <source>
        <dbReference type="ARBA" id="ARBA00022787"/>
    </source>
</evidence>
<evidence type="ECO:0000256" key="15">
    <source>
        <dbReference type="ARBA" id="ARBA00022692"/>
    </source>
</evidence>
<feature type="transmembrane region" description="Helical" evidence="41">
    <location>
        <begin position="527"/>
        <end position="545"/>
    </location>
</feature>
<evidence type="ECO:0000256" key="32">
    <source>
        <dbReference type="ARBA" id="ARBA00031413"/>
    </source>
</evidence>
<dbReference type="InterPro" id="IPR003439">
    <property type="entry name" value="ABC_transporter-like_ATP-bd"/>
</dbReference>
<dbReference type="SMART" id="SM00382">
    <property type="entry name" value="AAA"/>
    <property type="match status" value="1"/>
</dbReference>
<keyword evidence="22 41" id="KW-1133">Transmembrane helix</keyword>
<dbReference type="InterPro" id="IPR039421">
    <property type="entry name" value="Type_1_exporter"/>
</dbReference>
<dbReference type="GO" id="GO:0005765">
    <property type="term" value="C:lysosomal membrane"/>
    <property type="evidence" value="ECO:0007669"/>
    <property type="project" value="UniProtKB-SubCell"/>
</dbReference>
<evidence type="ECO:0000256" key="10">
    <source>
        <dbReference type="ARBA" id="ARBA00004656"/>
    </source>
</evidence>
<dbReference type="GO" id="GO:0032585">
    <property type="term" value="C:multivesicular body membrane"/>
    <property type="evidence" value="ECO:0007669"/>
    <property type="project" value="UniProtKB-SubCell"/>
</dbReference>
<dbReference type="AlphaFoldDB" id="A0A1I8H9P4"/>
<dbReference type="EC" id="7.6.2.5" evidence="30"/>
<keyword evidence="21" id="KW-1278">Translocase</keyword>
<proteinExistence type="inferred from homology"/>
<comment type="catalytic activity">
    <reaction evidence="40">
        <text>coproporphyrin I(in) + ATP + H2O = coproporphyrin I(out) + ADP + phosphate + H(+)</text>
        <dbReference type="Rhea" id="RHEA:66768"/>
        <dbReference type="ChEBI" id="CHEBI:15377"/>
        <dbReference type="ChEBI" id="CHEBI:15378"/>
        <dbReference type="ChEBI" id="CHEBI:30616"/>
        <dbReference type="ChEBI" id="CHEBI:43474"/>
        <dbReference type="ChEBI" id="CHEBI:167478"/>
        <dbReference type="ChEBI" id="CHEBI:456216"/>
    </reaction>
    <physiologicalReaction direction="left-to-right" evidence="40">
        <dbReference type="Rhea" id="RHEA:66769"/>
    </physiologicalReaction>
</comment>
<evidence type="ECO:0000256" key="22">
    <source>
        <dbReference type="ARBA" id="ARBA00022989"/>
    </source>
</evidence>
<feature type="transmembrane region" description="Helical" evidence="41">
    <location>
        <begin position="407"/>
        <end position="429"/>
    </location>
</feature>
<dbReference type="InterPro" id="IPR032410">
    <property type="entry name" value="ABCB6_N"/>
</dbReference>
<dbReference type="InterPro" id="IPR011527">
    <property type="entry name" value="ABC1_TM_dom"/>
</dbReference>
<evidence type="ECO:0000256" key="14">
    <source>
        <dbReference type="ARBA" id="ARBA00022525"/>
    </source>
</evidence>
<dbReference type="WBParaSite" id="maker-uti_cns_0004939-snap-gene-0.4-mRNA-1">
    <property type="protein sequence ID" value="maker-uti_cns_0004939-snap-gene-0.4-mRNA-1"/>
    <property type="gene ID" value="maker-uti_cns_0004939-snap-gene-0.4"/>
</dbReference>
<accession>A0A1I8H9P4</accession>
<evidence type="ECO:0000313" key="44">
    <source>
        <dbReference type="Proteomes" id="UP000095280"/>
    </source>
</evidence>
<evidence type="ECO:0000256" key="13">
    <source>
        <dbReference type="ARBA" id="ARBA00022475"/>
    </source>
</evidence>
<evidence type="ECO:0000256" key="37">
    <source>
        <dbReference type="ARBA" id="ARBA00048455"/>
    </source>
</evidence>
<keyword evidence="12" id="KW-0813">Transport</keyword>
<comment type="catalytic activity">
    <reaction evidence="37">
        <text>pheophorbide a(in) + ATP + H2O = pheophorbide a(out) + ADP + phosphate + H(+)</text>
        <dbReference type="Rhea" id="RHEA:61360"/>
        <dbReference type="ChEBI" id="CHEBI:15377"/>
        <dbReference type="ChEBI" id="CHEBI:15378"/>
        <dbReference type="ChEBI" id="CHEBI:30616"/>
        <dbReference type="ChEBI" id="CHEBI:43474"/>
        <dbReference type="ChEBI" id="CHEBI:58687"/>
        <dbReference type="ChEBI" id="CHEBI:456216"/>
    </reaction>
    <physiologicalReaction direction="left-to-right" evidence="37">
        <dbReference type="Rhea" id="RHEA:61361"/>
    </physiologicalReaction>
</comment>
<sequence length="874" mass="97986">MQFCPNDTIGLAPFVSKGIGRCFYDTVTSSAMLGLAVLFGACQLVFYRRYGNRIESNRVNRSCSAGLQYFMPIAMVLLCIARCICQLQYSPPLHGYQVYYLCANSLAWLLSFVLLWTEAHCLLPSVPTRGHGAILLLMWTQALAWELLSLLSCRSPQWWFRLVKPADQPELLLWAARLFATLLAFGLGLRGRAADIRYGPAPEAEDQTGFLGRQRRRQQQQQSAWFGLGHKLRLMLPYVWPSSSPLLQLRVVACVLLLACGRVINLLVPIYSKYIVDSLTPGAANGAANSSSLAQRSAPFYILRLKSEPPPTPSPRGGSTVMLEFRWDLILIFVALKTLQGIGTGSSGLIGVVRFYLWIRVDQFTMREASLKLFNHLHLLSLRWHLSKKTGEVLRIVDRGVNSINQLLSYILFNIAPTLFDISIGIVYLTSWFNAWFGIMVFATMALFLYLSIVITEWRTKFRRRMNALDNERNARAVDSLLNFETVKYYAAEGYETERFRKATVDYQEADYISSQTLNLLNSVQNFIINIGFTGGALLCAYYIVQRANGNPEVPALTVGDYVLFSTYIMQLYVPLNWFATYYRMIQQQFIDMENMFELLDTKAEVADHPDAVDLNLGEATVEFRDVSFHYEPAKPVLKSVTFTVEPGQTVALVGQSGAGKSSILRLLFRFYDVQSGQILIDGKDIRRVTQNSLRQAIGVVPQDTALFNADIRYNIRYGRPDASDAEVEQAATLADIHSRILSFPSGYDTVVGERGLKLSGGEKQRVAIARTLLKGPRIVLLDEATSALDTATERNIQASLDRVCSGRTTLVVAHRLSTIVGADVILVLHDGEIVERGSHDALVQSGGLYASMWRQQKLESDELAKENETAEIY</sequence>
<evidence type="ECO:0000256" key="16">
    <source>
        <dbReference type="ARBA" id="ARBA00022741"/>
    </source>
</evidence>
<evidence type="ECO:0000256" key="36">
    <source>
        <dbReference type="ARBA" id="ARBA00048309"/>
    </source>
</evidence>
<evidence type="ECO:0000256" key="23">
    <source>
        <dbReference type="ARBA" id="ARBA00023034"/>
    </source>
</evidence>
<keyword evidence="23" id="KW-0333">Golgi apparatus</keyword>
<dbReference type="PROSITE" id="PS50893">
    <property type="entry name" value="ABC_TRANSPORTER_2"/>
    <property type="match status" value="1"/>
</dbReference>
<evidence type="ECO:0000256" key="1">
    <source>
        <dbReference type="ARBA" id="ARBA00004146"/>
    </source>
</evidence>
<dbReference type="Gene3D" id="1.20.1560.10">
    <property type="entry name" value="ABC transporter type 1, transmembrane domain"/>
    <property type="match status" value="1"/>
</dbReference>
<keyword evidence="14" id="KW-0964">Secreted</keyword>
<organism evidence="44 45">
    <name type="scientific">Macrostomum lignano</name>
    <dbReference type="NCBI Taxonomy" id="282301"/>
    <lineage>
        <taxon>Eukaryota</taxon>
        <taxon>Metazoa</taxon>
        <taxon>Spiralia</taxon>
        <taxon>Lophotrochozoa</taxon>
        <taxon>Platyhelminthes</taxon>
        <taxon>Rhabditophora</taxon>
        <taxon>Macrostomorpha</taxon>
        <taxon>Macrostomida</taxon>
        <taxon>Macrostomidae</taxon>
        <taxon>Macrostomum</taxon>
    </lineage>
</organism>
<evidence type="ECO:0000256" key="34">
    <source>
        <dbReference type="ARBA" id="ARBA00047753"/>
    </source>
</evidence>
<comment type="catalytic activity">
    <reaction evidence="33">
        <text>heme b(in) + ATP + H2O = heme b(out) + ADP + phosphate + H(+)</text>
        <dbReference type="Rhea" id="RHEA:19261"/>
        <dbReference type="ChEBI" id="CHEBI:15377"/>
        <dbReference type="ChEBI" id="CHEBI:15378"/>
        <dbReference type="ChEBI" id="CHEBI:30616"/>
        <dbReference type="ChEBI" id="CHEBI:43474"/>
        <dbReference type="ChEBI" id="CHEBI:60344"/>
        <dbReference type="ChEBI" id="CHEBI:456216"/>
        <dbReference type="EC" id="7.6.2.5"/>
    </reaction>
    <physiologicalReaction direction="left-to-right" evidence="33">
        <dbReference type="Rhea" id="RHEA:19262"/>
    </physiologicalReaction>
</comment>
<evidence type="ECO:0000256" key="41">
    <source>
        <dbReference type="SAM" id="Phobius"/>
    </source>
</evidence>
<comment type="subcellular location">
    <subcellularLocation>
        <location evidence="8">Cell membrane</location>
        <topology evidence="8">Multi-pass membrane protein</topology>
    </subcellularLocation>
    <subcellularLocation>
        <location evidence="1">Early endosome membrane</location>
    </subcellularLocation>
    <subcellularLocation>
        <location evidence="6">Endoplasmic reticulum membrane</location>
        <topology evidence="6">Multi-pass membrane protein</topology>
    </subcellularLocation>
    <subcellularLocation>
        <location evidence="3">Endosome membrane</location>
        <topology evidence="3">Multi-pass membrane protein</topology>
    </subcellularLocation>
    <subcellularLocation>
        <location evidence="2">Endosome</location>
        <location evidence="2">Multivesicular body membrane</location>
    </subcellularLocation>
    <subcellularLocation>
        <location evidence="9">Golgi apparatus membrane</location>
        <topology evidence="9">Multi-pass membrane protein</topology>
    </subcellularLocation>
    <subcellularLocation>
        <location evidence="5">Late endosome membrane</location>
    </subcellularLocation>
    <subcellularLocation>
        <location evidence="10">Lysosome membrane</location>
    </subcellularLocation>
    <subcellularLocation>
        <location evidence="28">Melanosome membrane</location>
    </subcellularLocation>
    <subcellularLocation>
        <location evidence="4">Mitochondrion outer membrane</location>
        <topology evidence="4">Multi-pass membrane protein</topology>
    </subcellularLocation>
    <subcellularLocation>
        <location evidence="7">Secreted</location>
        <location evidence="7">Extracellular exosome</location>
    </subcellularLocation>
</comment>
<evidence type="ECO:0000256" key="24">
    <source>
        <dbReference type="ARBA" id="ARBA00023128"/>
    </source>
</evidence>
<evidence type="ECO:0000256" key="33">
    <source>
        <dbReference type="ARBA" id="ARBA00047649"/>
    </source>
</evidence>
<dbReference type="InterPro" id="IPR003593">
    <property type="entry name" value="AAA+_ATPase"/>
</dbReference>
<evidence type="ECO:0000256" key="26">
    <source>
        <dbReference type="ARBA" id="ARBA00023157"/>
    </source>
</evidence>
<evidence type="ECO:0000256" key="20">
    <source>
        <dbReference type="ARBA" id="ARBA00022840"/>
    </source>
</evidence>
<dbReference type="GO" id="GO:0031901">
    <property type="term" value="C:early endosome membrane"/>
    <property type="evidence" value="ECO:0007669"/>
    <property type="project" value="UniProtKB-SubCell"/>
</dbReference>
<dbReference type="GO" id="GO:0000139">
    <property type="term" value="C:Golgi membrane"/>
    <property type="evidence" value="ECO:0007669"/>
    <property type="project" value="UniProtKB-SubCell"/>
</dbReference>
<evidence type="ECO:0000256" key="35">
    <source>
        <dbReference type="ARBA" id="ARBA00047789"/>
    </source>
</evidence>
<dbReference type="SUPFAM" id="SSF90123">
    <property type="entry name" value="ABC transporter transmembrane region"/>
    <property type="match status" value="1"/>
</dbReference>
<evidence type="ECO:0000313" key="45">
    <source>
        <dbReference type="WBParaSite" id="maker-uti_cns_0004939-snap-gene-0.4-mRNA-1"/>
    </source>
</evidence>
<dbReference type="GO" id="GO:0005886">
    <property type="term" value="C:plasma membrane"/>
    <property type="evidence" value="ECO:0007669"/>
    <property type="project" value="UniProtKB-SubCell"/>
</dbReference>
<dbReference type="InterPro" id="IPR027417">
    <property type="entry name" value="P-loop_NTPase"/>
</dbReference>
<dbReference type="InterPro" id="IPR017871">
    <property type="entry name" value="ABC_transporter-like_CS"/>
</dbReference>
<name>A0A1I8H9P4_9PLAT</name>
<dbReference type="PANTHER" id="PTHR24221">
    <property type="entry name" value="ATP-BINDING CASSETTE SUB-FAMILY B"/>
    <property type="match status" value="1"/>
</dbReference>
<comment type="catalytic activity">
    <reaction evidence="36">
        <text>protoporphyrin IX(in) + ATP + H2O = protoporphyrin IX(out) + ADP + phosphate + H(+)</text>
        <dbReference type="Rhea" id="RHEA:61336"/>
        <dbReference type="ChEBI" id="CHEBI:15377"/>
        <dbReference type="ChEBI" id="CHEBI:15378"/>
        <dbReference type="ChEBI" id="CHEBI:30616"/>
        <dbReference type="ChEBI" id="CHEBI:43474"/>
        <dbReference type="ChEBI" id="CHEBI:57306"/>
        <dbReference type="ChEBI" id="CHEBI:456216"/>
    </reaction>
    <physiologicalReaction direction="left-to-right" evidence="36">
        <dbReference type="Rhea" id="RHEA:61337"/>
    </physiologicalReaction>
</comment>
<comment type="catalytic activity">
    <reaction evidence="39">
        <text>coproporphyrin III(in) + ATP + H2O = coproporphyrin III(out) + ADP + phosphate + H(+)</text>
        <dbReference type="Rhea" id="RHEA:66664"/>
        <dbReference type="ChEBI" id="CHEBI:15377"/>
        <dbReference type="ChEBI" id="CHEBI:15378"/>
        <dbReference type="ChEBI" id="CHEBI:30616"/>
        <dbReference type="ChEBI" id="CHEBI:43474"/>
        <dbReference type="ChEBI" id="CHEBI:131725"/>
        <dbReference type="ChEBI" id="CHEBI:456216"/>
    </reaction>
    <physiologicalReaction direction="left-to-right" evidence="39">
        <dbReference type="Rhea" id="RHEA:66665"/>
    </physiologicalReaction>
</comment>
<feature type="transmembrane region" description="Helical" evidence="41">
    <location>
        <begin position="69"/>
        <end position="90"/>
    </location>
</feature>
<keyword evidence="15 41" id="KW-0812">Transmembrane</keyword>
<evidence type="ECO:0000256" key="17">
    <source>
        <dbReference type="ARBA" id="ARBA00022753"/>
    </source>
</evidence>
<evidence type="ECO:0000256" key="6">
    <source>
        <dbReference type="ARBA" id="ARBA00004477"/>
    </source>
</evidence>
<dbReference type="GO" id="GO:0015439">
    <property type="term" value="F:ABC-type heme transporter activity"/>
    <property type="evidence" value="ECO:0007669"/>
    <property type="project" value="UniProtKB-EC"/>
</dbReference>
<keyword evidence="26" id="KW-1015">Disulfide bond</keyword>
<dbReference type="Pfam" id="PF00664">
    <property type="entry name" value="ABC_membrane"/>
    <property type="match status" value="1"/>
</dbReference>
<evidence type="ECO:0000259" key="42">
    <source>
        <dbReference type="PROSITE" id="PS50893"/>
    </source>
</evidence>
<evidence type="ECO:0000256" key="31">
    <source>
        <dbReference type="ARBA" id="ARBA00024439"/>
    </source>
</evidence>
<dbReference type="SUPFAM" id="SSF52540">
    <property type="entry name" value="P-loop containing nucleoside triphosphate hydrolases"/>
    <property type="match status" value="1"/>
</dbReference>
<comment type="catalytic activity">
    <reaction evidence="34">
        <text>coproporphyrinogen III(in) + ATP + H2O = coproporphyrinogen III(out) + ADP + phosphate + H(+)</text>
        <dbReference type="Rhea" id="RHEA:66680"/>
        <dbReference type="ChEBI" id="CHEBI:15377"/>
        <dbReference type="ChEBI" id="CHEBI:15378"/>
        <dbReference type="ChEBI" id="CHEBI:30616"/>
        <dbReference type="ChEBI" id="CHEBI:43474"/>
        <dbReference type="ChEBI" id="CHEBI:57309"/>
        <dbReference type="ChEBI" id="CHEBI:456216"/>
    </reaction>
    <physiologicalReaction direction="left-to-right" evidence="34">
        <dbReference type="Rhea" id="RHEA:66681"/>
    </physiologicalReaction>
</comment>
<dbReference type="GO" id="GO:0005741">
    <property type="term" value="C:mitochondrial outer membrane"/>
    <property type="evidence" value="ECO:0007669"/>
    <property type="project" value="UniProtKB-SubCell"/>
</dbReference>